<keyword evidence="2" id="KW-0805">Transcription regulation</keyword>
<dbReference type="OrthoDB" id="9150024at2"/>
<evidence type="ECO:0000256" key="2">
    <source>
        <dbReference type="ARBA" id="ARBA00023015"/>
    </source>
</evidence>
<dbReference type="AlphaFoldDB" id="A0A1S2VNP4"/>
<proteinExistence type="inferred from homology"/>
<dbReference type="GO" id="GO:0003677">
    <property type="term" value="F:DNA binding"/>
    <property type="evidence" value="ECO:0007669"/>
    <property type="project" value="InterPro"/>
</dbReference>
<dbReference type="InterPro" id="IPR013325">
    <property type="entry name" value="RNA_pol_sigma_r2"/>
</dbReference>
<feature type="domain" description="RNA polymerase sigma factor 70 region 4 type 2" evidence="6">
    <location>
        <begin position="119"/>
        <end position="171"/>
    </location>
</feature>
<evidence type="ECO:0000256" key="4">
    <source>
        <dbReference type="ARBA" id="ARBA00023163"/>
    </source>
</evidence>
<comment type="similarity">
    <text evidence="1">Belongs to the sigma-70 factor family. ECF subfamily.</text>
</comment>
<dbReference type="CDD" id="cd06171">
    <property type="entry name" value="Sigma70_r4"/>
    <property type="match status" value="1"/>
</dbReference>
<dbReference type="InterPro" id="IPR014284">
    <property type="entry name" value="RNA_pol_sigma-70_dom"/>
</dbReference>
<gene>
    <name evidence="7" type="ORF">BLX24_06140</name>
</gene>
<name>A0A1S2VNP4_9BACT</name>
<protein>
    <recommendedName>
        <fullName evidence="9">RNA polymerase subunit sigma-24</fullName>
    </recommendedName>
</protein>
<dbReference type="SUPFAM" id="SSF88946">
    <property type="entry name" value="Sigma2 domain of RNA polymerase sigma factors"/>
    <property type="match status" value="1"/>
</dbReference>
<dbReference type="Proteomes" id="UP000181790">
    <property type="component" value="Unassembled WGS sequence"/>
</dbReference>
<dbReference type="GO" id="GO:0016987">
    <property type="term" value="F:sigma factor activity"/>
    <property type="evidence" value="ECO:0007669"/>
    <property type="project" value="UniProtKB-KW"/>
</dbReference>
<dbReference type="InterPro" id="IPR039425">
    <property type="entry name" value="RNA_pol_sigma-70-like"/>
</dbReference>
<dbReference type="Gene3D" id="1.10.1740.10">
    <property type="match status" value="1"/>
</dbReference>
<evidence type="ECO:0000256" key="3">
    <source>
        <dbReference type="ARBA" id="ARBA00023082"/>
    </source>
</evidence>
<dbReference type="Gene3D" id="1.10.10.10">
    <property type="entry name" value="Winged helix-like DNA-binding domain superfamily/Winged helix DNA-binding domain"/>
    <property type="match status" value="1"/>
</dbReference>
<organism evidence="7 8">
    <name type="scientific">Arsenicibacter rosenii</name>
    <dbReference type="NCBI Taxonomy" id="1750698"/>
    <lineage>
        <taxon>Bacteria</taxon>
        <taxon>Pseudomonadati</taxon>
        <taxon>Bacteroidota</taxon>
        <taxon>Cytophagia</taxon>
        <taxon>Cytophagales</taxon>
        <taxon>Spirosomataceae</taxon>
        <taxon>Arsenicibacter</taxon>
    </lineage>
</organism>
<comment type="caution">
    <text evidence="7">The sequence shown here is derived from an EMBL/GenBank/DDBJ whole genome shotgun (WGS) entry which is preliminary data.</text>
</comment>
<feature type="domain" description="RNA polymerase sigma-70 region 2" evidence="5">
    <location>
        <begin position="21"/>
        <end position="87"/>
    </location>
</feature>
<keyword evidence="3" id="KW-0731">Sigma factor</keyword>
<dbReference type="InterPro" id="IPR013324">
    <property type="entry name" value="RNA_pol_sigma_r3/r4-like"/>
</dbReference>
<dbReference type="InterPro" id="IPR013249">
    <property type="entry name" value="RNA_pol_sigma70_r4_t2"/>
</dbReference>
<evidence type="ECO:0000313" key="8">
    <source>
        <dbReference type="Proteomes" id="UP000181790"/>
    </source>
</evidence>
<dbReference type="Pfam" id="PF08281">
    <property type="entry name" value="Sigma70_r4_2"/>
    <property type="match status" value="1"/>
</dbReference>
<evidence type="ECO:0000313" key="7">
    <source>
        <dbReference type="EMBL" id="OIN60402.1"/>
    </source>
</evidence>
<evidence type="ECO:0008006" key="9">
    <source>
        <dbReference type="Google" id="ProtNLM"/>
    </source>
</evidence>
<evidence type="ECO:0000259" key="6">
    <source>
        <dbReference type="Pfam" id="PF08281"/>
    </source>
</evidence>
<dbReference type="SUPFAM" id="SSF88659">
    <property type="entry name" value="Sigma3 and sigma4 domains of RNA polymerase sigma factors"/>
    <property type="match status" value="1"/>
</dbReference>
<dbReference type="Pfam" id="PF04542">
    <property type="entry name" value="Sigma70_r2"/>
    <property type="match status" value="1"/>
</dbReference>
<evidence type="ECO:0000259" key="5">
    <source>
        <dbReference type="Pfam" id="PF04542"/>
    </source>
</evidence>
<dbReference type="InterPro" id="IPR007627">
    <property type="entry name" value="RNA_pol_sigma70_r2"/>
</dbReference>
<dbReference type="RefSeq" id="WP_071502195.1">
    <property type="nucleotide sequence ID" value="NZ_MORL01000002.1"/>
</dbReference>
<keyword evidence="8" id="KW-1185">Reference proteome</keyword>
<accession>A0A1S2VNP4</accession>
<sequence>MEDSQLWNDFRNADRRAFEALFTRYYRSLYHYGLKTIPNGQLLDDCIQDLFFELWTNKSAPAEVSSVKGYLFKALKYKLTREIRKSAKFDDLGDESEHGFEFSHESRLIEQQTLSDQQERLQHFMSQLTRRQQEAIYLRFYSQLTYDEIAEIMSLTYQAVVNLIYKAVKFLREHLVPLLLLLIIS</sequence>
<dbReference type="NCBIfam" id="TIGR02937">
    <property type="entry name" value="sigma70-ECF"/>
    <property type="match status" value="1"/>
</dbReference>
<dbReference type="InterPro" id="IPR036388">
    <property type="entry name" value="WH-like_DNA-bd_sf"/>
</dbReference>
<reference evidence="7 8" key="1">
    <citation type="submission" date="2016-10" db="EMBL/GenBank/DDBJ databases">
        <title>Arsenicibacter rosenii gen. nov., sp. nov., an efficient arsenic-methylating bacterium isolated from an arsenic-contaminated paddy soil.</title>
        <authorList>
            <person name="Huang K."/>
        </authorList>
    </citation>
    <scope>NUCLEOTIDE SEQUENCE [LARGE SCALE GENOMIC DNA]</scope>
    <source>
        <strain evidence="7 8">SM-1</strain>
    </source>
</reference>
<dbReference type="PANTHER" id="PTHR43133">
    <property type="entry name" value="RNA POLYMERASE ECF-TYPE SIGMA FACTO"/>
    <property type="match status" value="1"/>
</dbReference>
<dbReference type="EMBL" id="MORL01000002">
    <property type="protein sequence ID" value="OIN60402.1"/>
    <property type="molecule type" value="Genomic_DNA"/>
</dbReference>
<dbReference type="PANTHER" id="PTHR43133:SF46">
    <property type="entry name" value="RNA POLYMERASE SIGMA-70 FACTOR ECF SUBFAMILY"/>
    <property type="match status" value="1"/>
</dbReference>
<dbReference type="GO" id="GO:0006352">
    <property type="term" value="P:DNA-templated transcription initiation"/>
    <property type="evidence" value="ECO:0007669"/>
    <property type="project" value="InterPro"/>
</dbReference>
<keyword evidence="4" id="KW-0804">Transcription</keyword>
<evidence type="ECO:0000256" key="1">
    <source>
        <dbReference type="ARBA" id="ARBA00010641"/>
    </source>
</evidence>